<dbReference type="AlphaFoldDB" id="Q98LJ6"/>
<proteinExistence type="predicted"/>
<gene>
    <name evidence="1" type="ordered locus">msl0996</name>
</gene>
<dbReference type="HOGENOM" id="CLU_3084044_0_0_5"/>
<evidence type="ECO:0000313" key="2">
    <source>
        <dbReference type="Proteomes" id="UP000000552"/>
    </source>
</evidence>
<dbReference type="KEGG" id="mlo:msl0996"/>
<organism evidence="1 2">
    <name type="scientific">Mesorhizobium japonicum (strain LMG 29417 / CECT 9101 / MAFF 303099)</name>
    <name type="common">Mesorhizobium loti (strain MAFF 303099)</name>
    <dbReference type="NCBI Taxonomy" id="266835"/>
    <lineage>
        <taxon>Bacteria</taxon>
        <taxon>Pseudomonadati</taxon>
        <taxon>Pseudomonadota</taxon>
        <taxon>Alphaproteobacteria</taxon>
        <taxon>Hyphomicrobiales</taxon>
        <taxon>Phyllobacteriaceae</taxon>
        <taxon>Mesorhizobium</taxon>
    </lineage>
</organism>
<dbReference type="Proteomes" id="UP000000552">
    <property type="component" value="Chromosome"/>
</dbReference>
<evidence type="ECO:0000313" key="1">
    <source>
        <dbReference type="EMBL" id="BAB48467.1"/>
    </source>
</evidence>
<dbReference type="EMBL" id="BA000012">
    <property type="protein sequence ID" value="BAB48467.1"/>
    <property type="molecule type" value="Genomic_DNA"/>
</dbReference>
<protein>
    <submittedName>
        <fullName evidence="1">Msl0996 protein</fullName>
    </submittedName>
</protein>
<sequence>MELSALLAKCLAALRQFVAPRYRPEHHQMRDTRRAILVESKRVLPLLRNPRR</sequence>
<name>Q98LJ6_RHILO</name>
<accession>Q98LJ6</accession>
<reference evidence="1 2" key="1">
    <citation type="journal article" date="2000" name="DNA Res.">
        <title>Complete genome structure of the nitrogen-fixing symbiotic bacterium Mesorhizobium loti.</title>
        <authorList>
            <person name="Kaneko T."/>
            <person name="Nakamura Y."/>
            <person name="Sato S."/>
            <person name="Asamizu E."/>
            <person name="Kato T."/>
            <person name="Sasamoto S."/>
            <person name="Watanabe A."/>
            <person name="Idesawa K."/>
            <person name="Ishikawa A."/>
            <person name="Kawashima K."/>
            <person name="Kimura T."/>
            <person name="Kishida Y."/>
            <person name="Kiyokawa C."/>
            <person name="Kohara M."/>
            <person name="Matsumoto M."/>
            <person name="Matsuno A."/>
            <person name="Mochizuki Y."/>
            <person name="Nakayama S."/>
            <person name="Nakazaki N."/>
            <person name="Shimpo S."/>
            <person name="Sugimoto M."/>
            <person name="Takeuchi C."/>
            <person name="Yamada M."/>
            <person name="Tabata S."/>
        </authorList>
    </citation>
    <scope>NUCLEOTIDE SEQUENCE [LARGE SCALE GENOMIC DNA]</scope>
    <source>
        <strain evidence="2">LMG 29417 / CECT 9101 / MAFF 303099</strain>
    </source>
</reference>